<accession>A0A8B0SPD5</accession>
<dbReference type="Proteomes" id="UP000664466">
    <property type="component" value="Unassembled WGS sequence"/>
</dbReference>
<dbReference type="EMBL" id="JAFMPM010000006">
    <property type="protein sequence ID" value="MBO0612642.1"/>
    <property type="molecule type" value="Genomic_DNA"/>
</dbReference>
<evidence type="ECO:0000313" key="1">
    <source>
        <dbReference type="EMBL" id="MBO0612642.1"/>
    </source>
</evidence>
<evidence type="ECO:0000313" key="3">
    <source>
        <dbReference type="Proteomes" id="UP000664466"/>
    </source>
</evidence>
<sequence>MFSFQGTKQPLVTVCRRHGGYTLLAMSMVVITGCGGGGSNVSDPIDPSGNTTSTVTPEPTVVVNTDTTPLNPLYTGKRELATLTEAAALDFLKLGRVMSSNALEVTPIVLLMNTPLMFSDTANCQISGKISRTAKESVSDDGLATTYLSQYTYDQCQSESAIINGSSGFTRVETYGPPKTLTETDNIDVTVVNPIDKIIDVYNGSASLNITGVKLSKNQNTYVKEKNVEILKVNLQQLGAGNREQGSITEMDGRIYIGNYGYITPKVLQPLYFTIGSIHAGELIMNGANNTKAQVLPTSSTTFVLNTDENGDGAYEKTRIVNWADL</sequence>
<dbReference type="AlphaFoldDB" id="A0A8B0SPD5"/>
<keyword evidence="3" id="KW-1185">Reference proteome</keyword>
<protein>
    <submittedName>
        <fullName evidence="2">Uncharacterized protein</fullName>
    </submittedName>
</protein>
<organism evidence="2">
    <name type="scientific">Thiothrix fructosivorans</name>
    <dbReference type="NCBI Taxonomy" id="111770"/>
    <lineage>
        <taxon>Bacteria</taxon>
        <taxon>Pseudomonadati</taxon>
        <taxon>Pseudomonadota</taxon>
        <taxon>Gammaproteobacteria</taxon>
        <taxon>Thiotrichales</taxon>
        <taxon>Thiotrichaceae</taxon>
        <taxon>Thiothrix</taxon>
    </lineage>
</organism>
<reference evidence="2" key="2">
    <citation type="submission" date="2021-04" db="EMBL/GenBank/DDBJ databases">
        <title>Complete Genome and methylome analysis of Thiothrix fructosivorans ATCC 49748.</title>
        <authorList>
            <person name="Fomenkov A."/>
            <person name="Sun L."/>
            <person name="Vincze T."/>
            <person name="Grabovich M.Y."/>
            <person name="Roberts R.J."/>
        </authorList>
    </citation>
    <scope>NUCLEOTIDE SEQUENCE</scope>
    <source>
        <strain evidence="2">ATCC 49748</strain>
    </source>
</reference>
<reference evidence="1 3" key="1">
    <citation type="submission" date="2021-03" db="EMBL/GenBank/DDBJ databases">
        <title>Draft genome and methylome analysis of Thiotrix fructosivoruns ATCC 49748.</title>
        <authorList>
            <person name="Fomenkov A."/>
            <person name="Grabovich M.Y."/>
            <person name="Roberts R.J."/>
        </authorList>
    </citation>
    <scope>NUCLEOTIDE SEQUENCE [LARGE SCALE GENOMIC DNA]</scope>
    <source>
        <strain evidence="1 3">ATCC 49748</strain>
    </source>
</reference>
<dbReference type="EMBL" id="CP072748">
    <property type="protein sequence ID" value="QTX11888.1"/>
    <property type="molecule type" value="Genomic_DNA"/>
</dbReference>
<evidence type="ECO:0000313" key="2">
    <source>
        <dbReference type="EMBL" id="QTX11888.1"/>
    </source>
</evidence>
<gene>
    <name evidence="2" type="ORF">J1836_006000</name>
    <name evidence="1" type="ORF">J1836_06825</name>
</gene>
<proteinExistence type="predicted"/>
<name>A0A8B0SPD5_9GAMM</name>
<dbReference type="RefSeq" id="WP_207250333.1">
    <property type="nucleotide sequence ID" value="NZ_JAFMPM010000006.1"/>
</dbReference>